<dbReference type="InterPro" id="IPR001544">
    <property type="entry name" value="Aminotrans_IV"/>
</dbReference>
<comment type="pathway">
    <text evidence="4">Amino-acid biosynthesis; L-valine biosynthesis; L-valine from pyruvate: step 4/4.</text>
</comment>
<proteinExistence type="inferred from homology"/>
<evidence type="ECO:0000256" key="3">
    <source>
        <dbReference type="ARBA" id="ARBA00004824"/>
    </source>
</evidence>
<accession>A0A2S6F495</accession>
<dbReference type="InterPro" id="IPR043131">
    <property type="entry name" value="BCAT-like_N"/>
</dbReference>
<reference evidence="21 22" key="1">
    <citation type="submission" date="2018-02" db="EMBL/GenBank/DDBJ databases">
        <title>Draft genome sequences of four Legionella pneumophila clinical strains isolated in Ontario.</title>
        <authorList>
            <person name="Fortuna A."/>
            <person name="Ramnarine R."/>
            <person name="Li A."/>
            <person name="Frantz C."/>
            <person name="Mallo G."/>
        </authorList>
    </citation>
    <scope>NUCLEOTIDE SEQUENCE [LARGE SCALE GENOMIC DNA]</scope>
    <source>
        <strain evidence="21 22">LG61</strain>
    </source>
</reference>
<dbReference type="FunFam" id="3.20.10.10:FF:000002">
    <property type="entry name" value="D-alanine aminotransferase"/>
    <property type="match status" value="1"/>
</dbReference>
<dbReference type="PANTHER" id="PTHR42743:SF11">
    <property type="entry name" value="AMINODEOXYCHORISMATE LYASE"/>
    <property type="match status" value="1"/>
</dbReference>
<comment type="similarity">
    <text evidence="6 19">Belongs to the class-IV pyridoxal-phosphate-dependent aminotransferase family.</text>
</comment>
<sequence length="272" mass="30893">MPTRVIEEKGDVTLSFGIDDRIFLGEGLFETIRVNSSKPSYAYRHWERLGNSARQLGIPFEISFDDWFEHLIQKIQKDNLYHGGIKAILSGGPASRGLAERGQVSQLIFQTFNYSIQKHPVRLISVNWLRDKANPLYRLKSVNYLEAIIAQRQAIAVGADDALFFNTENHVTETTCANLFLIENNVLYTPQIEDGVLPGITRSLLISLCQQHNIPVQEISLTKKRVEDADAVFLTNSLQGIRRVLSLDSIVFEVNHPIIDKLVFLLNQDESW</sequence>
<comment type="catalytic activity">
    <reaction evidence="15">
        <text>4-amino-4-deoxychorismate = 4-aminobenzoate + pyruvate + H(+)</text>
        <dbReference type="Rhea" id="RHEA:16201"/>
        <dbReference type="ChEBI" id="CHEBI:15361"/>
        <dbReference type="ChEBI" id="CHEBI:15378"/>
        <dbReference type="ChEBI" id="CHEBI:17836"/>
        <dbReference type="ChEBI" id="CHEBI:58406"/>
        <dbReference type="EC" id="4.1.3.38"/>
    </reaction>
</comment>
<dbReference type="EC" id="4.1.3.38" evidence="11"/>
<evidence type="ECO:0000256" key="5">
    <source>
        <dbReference type="ARBA" id="ARBA00005072"/>
    </source>
</evidence>
<dbReference type="CDD" id="cd00449">
    <property type="entry name" value="PLPDE_IV"/>
    <property type="match status" value="1"/>
</dbReference>
<organism evidence="21 22">
    <name type="scientific">Legionella pneumophila</name>
    <dbReference type="NCBI Taxonomy" id="446"/>
    <lineage>
        <taxon>Bacteria</taxon>
        <taxon>Pseudomonadati</taxon>
        <taxon>Pseudomonadota</taxon>
        <taxon>Gammaproteobacteria</taxon>
        <taxon>Legionellales</taxon>
        <taxon>Legionellaceae</taxon>
        <taxon>Legionella</taxon>
    </lineage>
</organism>
<dbReference type="GO" id="GO:0004084">
    <property type="term" value="F:branched-chain-amino-acid transaminase activity"/>
    <property type="evidence" value="ECO:0007669"/>
    <property type="project" value="UniProtKB-EC"/>
</dbReference>
<dbReference type="PANTHER" id="PTHR42743">
    <property type="entry name" value="AMINO-ACID AMINOTRANSFERASE"/>
    <property type="match status" value="1"/>
</dbReference>
<comment type="catalytic activity">
    <reaction evidence="12">
        <text>L-valine + 2-oxoglutarate = 3-methyl-2-oxobutanoate + L-glutamate</text>
        <dbReference type="Rhea" id="RHEA:24813"/>
        <dbReference type="ChEBI" id="CHEBI:11851"/>
        <dbReference type="ChEBI" id="CHEBI:16810"/>
        <dbReference type="ChEBI" id="CHEBI:29985"/>
        <dbReference type="ChEBI" id="CHEBI:57762"/>
        <dbReference type="EC" id="2.6.1.42"/>
    </reaction>
</comment>
<dbReference type="InterPro" id="IPR036038">
    <property type="entry name" value="Aminotransferase-like"/>
</dbReference>
<evidence type="ECO:0000256" key="15">
    <source>
        <dbReference type="ARBA" id="ARBA00049529"/>
    </source>
</evidence>
<dbReference type="InterPro" id="IPR050571">
    <property type="entry name" value="Class-IV_PLP-Dep_Aminotrnsfr"/>
</dbReference>
<comment type="pathway">
    <text evidence="10">Cofactor biosynthesis; tetrahydrofolate biosynthesis; 4-aminobenzoate from chorismate: step 2/2.</text>
</comment>
<dbReference type="AlphaFoldDB" id="A0A2S6F495"/>
<evidence type="ECO:0000256" key="8">
    <source>
        <dbReference type="ARBA" id="ARBA00022898"/>
    </source>
</evidence>
<evidence type="ECO:0000256" key="11">
    <source>
        <dbReference type="ARBA" id="ARBA00035676"/>
    </source>
</evidence>
<comment type="function">
    <text evidence="2">Acts on leucine, isoleucine and valine.</text>
</comment>
<dbReference type="GO" id="GO:0046656">
    <property type="term" value="P:folic acid biosynthetic process"/>
    <property type="evidence" value="ECO:0007669"/>
    <property type="project" value="UniProtKB-KW"/>
</dbReference>
<evidence type="ECO:0000256" key="14">
    <source>
        <dbReference type="ARBA" id="ARBA00049229"/>
    </source>
</evidence>
<comment type="function">
    <text evidence="16">Involved in the biosynthesis of p-aminobenzoate (PABA), a precursor of tetrahydrofolate. Converts 4-amino-4-deoxychorismate into 4-aminobenzoate (PABA) and pyruvate.</text>
</comment>
<comment type="catalytic activity">
    <reaction evidence="13">
        <text>L-isoleucine + 2-oxoglutarate = (S)-3-methyl-2-oxopentanoate + L-glutamate</text>
        <dbReference type="Rhea" id="RHEA:24801"/>
        <dbReference type="ChEBI" id="CHEBI:16810"/>
        <dbReference type="ChEBI" id="CHEBI:29985"/>
        <dbReference type="ChEBI" id="CHEBI:35146"/>
        <dbReference type="ChEBI" id="CHEBI:58045"/>
        <dbReference type="EC" id="2.6.1.42"/>
    </reaction>
</comment>
<dbReference type="GO" id="GO:0008696">
    <property type="term" value="F:4-amino-4-deoxychorismate lyase activity"/>
    <property type="evidence" value="ECO:0007669"/>
    <property type="project" value="UniProtKB-EC"/>
</dbReference>
<dbReference type="InterPro" id="IPR018300">
    <property type="entry name" value="Aminotrans_IV_CS"/>
</dbReference>
<keyword evidence="9" id="KW-0289">Folate biosynthesis</keyword>
<dbReference type="Gene3D" id="3.20.10.10">
    <property type="entry name" value="D-amino Acid Aminotransferase, subunit A, domain 2"/>
    <property type="match status" value="1"/>
</dbReference>
<dbReference type="Pfam" id="PF01063">
    <property type="entry name" value="Aminotran_4"/>
    <property type="match status" value="1"/>
</dbReference>
<evidence type="ECO:0000256" key="19">
    <source>
        <dbReference type="RuleBase" id="RU004106"/>
    </source>
</evidence>
<evidence type="ECO:0000256" key="2">
    <source>
        <dbReference type="ARBA" id="ARBA00003109"/>
    </source>
</evidence>
<comment type="pathway">
    <text evidence="5">Amino-acid biosynthesis; L-leucine biosynthesis; L-leucine from 3-methyl-2-oxobutanoate: step 4/4.</text>
</comment>
<gene>
    <name evidence="21" type="ORF">C3928_03600</name>
</gene>
<dbReference type="GO" id="GO:0008652">
    <property type="term" value="P:amino acid biosynthetic process"/>
    <property type="evidence" value="ECO:0007669"/>
    <property type="project" value="UniProtKB-ARBA"/>
</dbReference>
<evidence type="ECO:0000256" key="20">
    <source>
        <dbReference type="RuleBase" id="RU004516"/>
    </source>
</evidence>
<dbReference type="EMBL" id="PQWY01000005">
    <property type="protein sequence ID" value="PPK32254.1"/>
    <property type="molecule type" value="Genomic_DNA"/>
</dbReference>
<comment type="catalytic activity">
    <reaction evidence="14">
        <text>L-leucine + 2-oxoglutarate = 4-methyl-2-oxopentanoate + L-glutamate</text>
        <dbReference type="Rhea" id="RHEA:18321"/>
        <dbReference type="ChEBI" id="CHEBI:16810"/>
        <dbReference type="ChEBI" id="CHEBI:17865"/>
        <dbReference type="ChEBI" id="CHEBI:29985"/>
        <dbReference type="ChEBI" id="CHEBI:57427"/>
        <dbReference type="EC" id="2.6.1.42"/>
    </reaction>
</comment>
<evidence type="ECO:0000256" key="4">
    <source>
        <dbReference type="ARBA" id="ARBA00004931"/>
    </source>
</evidence>
<evidence type="ECO:0000256" key="7">
    <source>
        <dbReference type="ARBA" id="ARBA00013053"/>
    </source>
</evidence>
<dbReference type="InterPro" id="IPR043132">
    <property type="entry name" value="BCAT-like_C"/>
</dbReference>
<evidence type="ECO:0000313" key="21">
    <source>
        <dbReference type="EMBL" id="PPK32254.1"/>
    </source>
</evidence>
<dbReference type="OrthoDB" id="9805628at2"/>
<evidence type="ECO:0000313" key="22">
    <source>
        <dbReference type="Proteomes" id="UP000239239"/>
    </source>
</evidence>
<evidence type="ECO:0000256" key="16">
    <source>
        <dbReference type="ARBA" id="ARBA00054027"/>
    </source>
</evidence>
<name>A0A2S6F495_LEGPN</name>
<evidence type="ECO:0000256" key="1">
    <source>
        <dbReference type="ARBA" id="ARBA00001933"/>
    </source>
</evidence>
<evidence type="ECO:0000256" key="6">
    <source>
        <dbReference type="ARBA" id="ARBA00009320"/>
    </source>
</evidence>
<dbReference type="SUPFAM" id="SSF56752">
    <property type="entry name" value="D-aminoacid aminotransferase-like PLP-dependent enzymes"/>
    <property type="match status" value="1"/>
</dbReference>
<protein>
    <recommendedName>
        <fullName evidence="17">Aminodeoxychorismate lyase</fullName>
        <ecNumber evidence="7">2.6.1.42</ecNumber>
        <ecNumber evidence="11">4.1.3.38</ecNumber>
    </recommendedName>
    <alternativeName>
        <fullName evidence="18">4-amino-4-deoxychorismate lyase</fullName>
    </alternativeName>
</protein>
<dbReference type="Gene3D" id="3.30.470.10">
    <property type="match status" value="1"/>
</dbReference>
<dbReference type="PROSITE" id="PS00770">
    <property type="entry name" value="AA_TRANSFER_CLASS_4"/>
    <property type="match status" value="1"/>
</dbReference>
<evidence type="ECO:0000256" key="12">
    <source>
        <dbReference type="ARBA" id="ARBA00048212"/>
    </source>
</evidence>
<comment type="caution">
    <text evidence="21">The sequence shown here is derived from an EMBL/GenBank/DDBJ whole genome shotgun (WGS) entry which is preliminary data.</text>
</comment>
<keyword evidence="8 20" id="KW-0663">Pyridoxal phosphate</keyword>
<evidence type="ECO:0000256" key="9">
    <source>
        <dbReference type="ARBA" id="ARBA00022909"/>
    </source>
</evidence>
<comment type="cofactor">
    <cofactor evidence="1 20">
        <name>pyridoxal 5'-phosphate</name>
        <dbReference type="ChEBI" id="CHEBI:597326"/>
    </cofactor>
</comment>
<evidence type="ECO:0000256" key="10">
    <source>
        <dbReference type="ARBA" id="ARBA00035633"/>
    </source>
</evidence>
<comment type="pathway">
    <text evidence="3">Amino-acid biosynthesis; L-isoleucine biosynthesis; L-isoleucine from 2-oxobutanoate: step 4/4.</text>
</comment>
<evidence type="ECO:0000256" key="13">
    <source>
        <dbReference type="ARBA" id="ARBA00048798"/>
    </source>
</evidence>
<keyword evidence="21" id="KW-0456">Lyase</keyword>
<dbReference type="EC" id="2.6.1.42" evidence="7"/>
<evidence type="ECO:0000256" key="17">
    <source>
        <dbReference type="ARBA" id="ARBA00069174"/>
    </source>
</evidence>
<dbReference type="RefSeq" id="WP_027228409.1">
    <property type="nucleotide sequence ID" value="NZ_CP017601.1"/>
</dbReference>
<evidence type="ECO:0000256" key="18">
    <source>
        <dbReference type="ARBA" id="ARBA00080135"/>
    </source>
</evidence>
<dbReference type="Proteomes" id="UP000239239">
    <property type="component" value="Unassembled WGS sequence"/>
</dbReference>